<evidence type="ECO:0000256" key="1">
    <source>
        <dbReference type="SAM" id="Phobius"/>
    </source>
</evidence>
<keyword evidence="1" id="KW-1133">Transmembrane helix</keyword>
<keyword evidence="3" id="KW-1185">Reference proteome</keyword>
<sequence length="319" mass="35456">MQTTSQLRLRKGFVLVEVLASIVIASIVGISVAELVSLFLKQLDQVTDLVTARQRGEMILSQLELPVLRAGLFMPNTPDVFISTFKVGSMDLVKGALQKVVVGWNKPVFLCEAVDGKETKYFKKMGIVYSLDSSIGILTERDVEAGQEVSLKLSSPCPGDQLRAATTLIGTDCWVTFSGCETPYLIKAINNVNKSLTVMASRRDLIPLFSELQYVRALCAYVDFPGGASPSFCLQDVTRGSAQPIADSISQVLFSFDEYSKILSVYLLIRGNHRFSRQITQGDVSGWPINDTITDEDRHYRLIAMAASWRVRNWLEERQ</sequence>
<name>A0ABY1JDI3_9BACT</name>
<protein>
    <recommendedName>
        <fullName evidence="4">Prepilin-type N-terminal cleavage/methylation domain-containing protein</fullName>
    </recommendedName>
</protein>
<evidence type="ECO:0008006" key="4">
    <source>
        <dbReference type="Google" id="ProtNLM"/>
    </source>
</evidence>
<gene>
    <name evidence="2" type="ORF">SAMN05444368_1211</name>
</gene>
<evidence type="ECO:0000313" key="3">
    <source>
        <dbReference type="Proteomes" id="UP000185093"/>
    </source>
</evidence>
<dbReference type="EMBL" id="FSQZ01000001">
    <property type="protein sequence ID" value="SIN68982.1"/>
    <property type="molecule type" value="Genomic_DNA"/>
</dbReference>
<accession>A0ABY1JDI3</accession>
<proteinExistence type="predicted"/>
<reference evidence="2 3" key="1">
    <citation type="submission" date="2016-11" db="EMBL/GenBank/DDBJ databases">
        <authorList>
            <person name="Varghese N."/>
            <person name="Submissions S."/>
        </authorList>
    </citation>
    <scope>NUCLEOTIDE SEQUENCE [LARGE SCALE GENOMIC DNA]</scope>
    <source>
        <strain evidence="2 3">DSM 20664</strain>
    </source>
</reference>
<comment type="caution">
    <text evidence="2">The sequence shown here is derived from an EMBL/GenBank/DDBJ whole genome shotgun (WGS) entry which is preliminary data.</text>
</comment>
<keyword evidence="1" id="KW-0472">Membrane</keyword>
<dbReference type="RefSeq" id="WP_074199594.1">
    <property type="nucleotide sequence ID" value="NZ_FSQZ01000001.1"/>
</dbReference>
<organism evidence="2 3">
    <name type="scientific">Acetomicrobium flavidum</name>
    <dbReference type="NCBI Taxonomy" id="49896"/>
    <lineage>
        <taxon>Bacteria</taxon>
        <taxon>Thermotogati</taxon>
        <taxon>Synergistota</taxon>
        <taxon>Synergistia</taxon>
        <taxon>Synergistales</taxon>
        <taxon>Acetomicrobiaceae</taxon>
        <taxon>Acetomicrobium</taxon>
    </lineage>
</organism>
<evidence type="ECO:0000313" key="2">
    <source>
        <dbReference type="EMBL" id="SIN68982.1"/>
    </source>
</evidence>
<dbReference type="Proteomes" id="UP000185093">
    <property type="component" value="Unassembled WGS sequence"/>
</dbReference>
<feature type="transmembrane region" description="Helical" evidence="1">
    <location>
        <begin position="12"/>
        <end position="40"/>
    </location>
</feature>
<keyword evidence="1" id="KW-0812">Transmembrane</keyword>